<keyword evidence="6" id="KW-0057">Aromatic amino acid biosynthesis</keyword>
<sequence length="515" mass="57760">MKLRTEAFKGLRNYVFWLVSSPLCSDFAFKIYPSLEQAKQIAKEQNVTKIPVYGVIPADLLTPSIAYLKLSRGKRYSYILESVSQGENVSRYSFIGSPYRVLMANGSEDPLARLERELKEVKVAPVHGLPSFSGGAVGYVSYDCIKYFEPTTDVPTQDSLGLPEALFFMTDDLIAFDHAYQTVKIISHICIDQGRPMEEAYEAALFKINMIHKKLDAPEIPLPPQKDIHLGHEAKSNTGEEGYKNYVSTLKKHIHQGDIFQAVPSQRLSRPTDLHPFNLYRHLRTVNPSPYMFYLNCDEFDIIGASPELLVKSEDGRIINHPIAGTVPRGKTQEEDEALANELLSSVKDRAEHVMLVDLARNDVNRVCDLDTTQVDRLMAIEKFSHVQHLVSQVSGVLREGRTRFDAFRSIFPAGTVSGSPKVRAIQLVASLENEKRGIYAGAVGHWGYKDDQMDTCIAIRTMVYKNGVLYLQAGGGIVFDSDEQAEYIETINKLRSNVTAIDEAEKLYAKGQNE</sequence>
<evidence type="ECO:0000256" key="7">
    <source>
        <dbReference type="ARBA" id="ARBA00023239"/>
    </source>
</evidence>
<gene>
    <name evidence="10" type="primary">trp3</name>
    <name evidence="10" type="ORF">SOMG_02959</name>
</gene>
<dbReference type="Gene3D" id="3.60.120.10">
    <property type="entry name" value="Anthranilate synthase"/>
    <property type="match status" value="1"/>
</dbReference>
<dbReference type="InterPro" id="IPR005801">
    <property type="entry name" value="ADC_synthase"/>
</dbReference>
<proteinExistence type="inferred from homology"/>
<evidence type="ECO:0000259" key="9">
    <source>
        <dbReference type="Pfam" id="PF04715"/>
    </source>
</evidence>
<feature type="domain" description="Anthranilate synthase component I N-terminal" evidence="9">
    <location>
        <begin position="59"/>
        <end position="184"/>
    </location>
</feature>
<evidence type="ECO:0000313" key="10">
    <source>
        <dbReference type="EMBL" id="WBW74485.1"/>
    </source>
</evidence>
<feature type="domain" description="Chorismate-utilising enzyme C-terminal" evidence="8">
    <location>
        <begin position="240"/>
        <end position="494"/>
    </location>
</feature>
<dbReference type="NCBIfam" id="TIGR00564">
    <property type="entry name" value="trpE_most"/>
    <property type="match status" value="1"/>
</dbReference>
<evidence type="ECO:0000259" key="8">
    <source>
        <dbReference type="Pfam" id="PF00425"/>
    </source>
</evidence>
<dbReference type="EMBL" id="CP115612">
    <property type="protein sequence ID" value="WBW74485.1"/>
    <property type="molecule type" value="Genomic_DNA"/>
</dbReference>
<keyword evidence="7" id="KW-0456">Lyase</keyword>
<dbReference type="InterPro" id="IPR015890">
    <property type="entry name" value="Chorismate_C"/>
</dbReference>
<dbReference type="AlphaFoldDB" id="A0AAE9WEQ5"/>
<dbReference type="KEGG" id="som:SOMG_02959"/>
<evidence type="ECO:0000256" key="3">
    <source>
        <dbReference type="ARBA" id="ARBA00012266"/>
    </source>
</evidence>
<evidence type="ECO:0000256" key="5">
    <source>
        <dbReference type="ARBA" id="ARBA00022822"/>
    </source>
</evidence>
<dbReference type="SUPFAM" id="SSF56322">
    <property type="entry name" value="ADC synthase"/>
    <property type="match status" value="1"/>
</dbReference>
<comment type="pathway">
    <text evidence="1">Amino-acid biosynthesis; L-tryptophan biosynthesis; L-tryptophan from chorismate: step 1/5.</text>
</comment>
<dbReference type="RefSeq" id="XP_056038728.1">
    <property type="nucleotide sequence ID" value="XM_056181750.1"/>
</dbReference>
<reference evidence="10 11" key="1">
    <citation type="journal article" date="2023" name="G3 (Bethesda)">
        <title>A high-quality reference genome for the fission yeast Schizosaccharomyces osmophilus.</title>
        <authorList>
            <person name="Jia G.S."/>
            <person name="Zhang W.C."/>
            <person name="Liang Y."/>
            <person name="Liu X.H."/>
            <person name="Rhind N."/>
            <person name="Pidoux A."/>
            <person name="Brysch-Herzberg M."/>
            <person name="Du L.L."/>
        </authorList>
    </citation>
    <scope>NUCLEOTIDE SEQUENCE [LARGE SCALE GENOMIC DNA]</scope>
    <source>
        <strain evidence="10 11">CBS 15793</strain>
    </source>
</reference>
<organism evidence="10 11">
    <name type="scientific">Schizosaccharomyces osmophilus</name>
    <dbReference type="NCBI Taxonomy" id="2545709"/>
    <lineage>
        <taxon>Eukaryota</taxon>
        <taxon>Fungi</taxon>
        <taxon>Dikarya</taxon>
        <taxon>Ascomycota</taxon>
        <taxon>Taphrinomycotina</taxon>
        <taxon>Schizosaccharomycetes</taxon>
        <taxon>Schizosaccharomycetales</taxon>
        <taxon>Schizosaccharomycetaceae</taxon>
        <taxon>Schizosaccharomyces</taxon>
    </lineage>
</organism>
<evidence type="ECO:0000256" key="1">
    <source>
        <dbReference type="ARBA" id="ARBA00004873"/>
    </source>
</evidence>
<dbReference type="PANTHER" id="PTHR11236">
    <property type="entry name" value="AMINOBENZOATE/ANTHRANILATE SYNTHASE"/>
    <property type="match status" value="1"/>
</dbReference>
<accession>A0AAE9WEQ5</accession>
<protein>
    <recommendedName>
        <fullName evidence="3">anthranilate synthase</fullName>
        <ecNumber evidence="3">4.1.3.27</ecNumber>
    </recommendedName>
</protein>
<comment type="similarity">
    <text evidence="2">Belongs to the anthranilate synthase component I family.</text>
</comment>
<dbReference type="GO" id="GO:0004049">
    <property type="term" value="F:anthranilate synthase activity"/>
    <property type="evidence" value="ECO:0007669"/>
    <property type="project" value="UniProtKB-EC"/>
</dbReference>
<dbReference type="GeneID" id="80876439"/>
<dbReference type="PANTHER" id="PTHR11236:SF9">
    <property type="entry name" value="ANTHRANILATE SYNTHASE COMPONENT 1"/>
    <property type="match status" value="1"/>
</dbReference>
<dbReference type="EC" id="4.1.3.27" evidence="3"/>
<dbReference type="Proteomes" id="UP001212411">
    <property type="component" value="Chromosome 2"/>
</dbReference>
<evidence type="ECO:0000256" key="4">
    <source>
        <dbReference type="ARBA" id="ARBA00022605"/>
    </source>
</evidence>
<dbReference type="InterPro" id="IPR005256">
    <property type="entry name" value="Anth_synth_I_PabB"/>
</dbReference>
<keyword evidence="5" id="KW-0822">Tryptophan biosynthesis</keyword>
<keyword evidence="4" id="KW-0028">Amino-acid biosynthesis</keyword>
<name>A0AAE9WEQ5_9SCHI</name>
<keyword evidence="11" id="KW-1185">Reference proteome</keyword>
<dbReference type="PRINTS" id="PR00095">
    <property type="entry name" value="ANTSNTHASEI"/>
</dbReference>
<evidence type="ECO:0000256" key="6">
    <source>
        <dbReference type="ARBA" id="ARBA00023141"/>
    </source>
</evidence>
<dbReference type="Pfam" id="PF00425">
    <property type="entry name" value="Chorismate_bind"/>
    <property type="match status" value="1"/>
</dbReference>
<evidence type="ECO:0000256" key="2">
    <source>
        <dbReference type="ARBA" id="ARBA00009562"/>
    </source>
</evidence>
<evidence type="ECO:0000313" key="11">
    <source>
        <dbReference type="Proteomes" id="UP001212411"/>
    </source>
</evidence>
<dbReference type="Pfam" id="PF04715">
    <property type="entry name" value="Anth_synt_I_N"/>
    <property type="match status" value="1"/>
</dbReference>
<dbReference type="GO" id="GO:0000162">
    <property type="term" value="P:L-tryptophan biosynthetic process"/>
    <property type="evidence" value="ECO:0007669"/>
    <property type="project" value="UniProtKB-KW"/>
</dbReference>
<dbReference type="InterPro" id="IPR006805">
    <property type="entry name" value="Anth_synth_I_N"/>
</dbReference>
<dbReference type="InterPro" id="IPR019999">
    <property type="entry name" value="Anth_synth_I-like"/>
</dbReference>